<dbReference type="Proteomes" id="UP000013167">
    <property type="component" value="Unassembled WGS sequence"/>
</dbReference>
<evidence type="ECO:0000313" key="4">
    <source>
        <dbReference type="Proteomes" id="UP000013167"/>
    </source>
</evidence>
<keyword evidence="4" id="KW-1185">Reference proteome</keyword>
<gene>
    <name evidence="3" type="ORF">BN10_590010</name>
</gene>
<dbReference type="Gene3D" id="3.30.70.1880">
    <property type="entry name" value="Protein of unknown function DUF881"/>
    <property type="match status" value="1"/>
</dbReference>
<evidence type="ECO:0000313" key="3">
    <source>
        <dbReference type="EMBL" id="CCH70493.1"/>
    </source>
</evidence>
<protein>
    <recommendedName>
        <fullName evidence="5">Membrane associated protein</fullName>
    </recommendedName>
</protein>
<dbReference type="Pfam" id="PF05949">
    <property type="entry name" value="DUF881"/>
    <property type="match status" value="1"/>
</dbReference>
<dbReference type="STRING" id="1193181.BN10_590010"/>
<organism evidence="3 4">
    <name type="scientific">Phycicoccus elongatus Lp2</name>
    <dbReference type="NCBI Taxonomy" id="1193181"/>
    <lineage>
        <taxon>Bacteria</taxon>
        <taxon>Bacillati</taxon>
        <taxon>Actinomycetota</taxon>
        <taxon>Actinomycetes</taxon>
        <taxon>Micrococcales</taxon>
        <taxon>Intrasporangiaceae</taxon>
        <taxon>Phycicoccus</taxon>
    </lineage>
</organism>
<feature type="region of interest" description="Disordered" evidence="2">
    <location>
        <begin position="152"/>
        <end position="173"/>
    </location>
</feature>
<dbReference type="PANTHER" id="PTHR37313:SF1">
    <property type="entry name" value="UPF0749 PROTEIN RV1823"/>
    <property type="match status" value="1"/>
</dbReference>
<dbReference type="eggNOG" id="COG3879">
    <property type="taxonomic scope" value="Bacteria"/>
</dbReference>
<dbReference type="EMBL" id="CAIZ01000129">
    <property type="protein sequence ID" value="CCH70493.1"/>
    <property type="molecule type" value="Genomic_DNA"/>
</dbReference>
<dbReference type="HOGENOM" id="CLU_040273_1_0_11"/>
<dbReference type="OrthoDB" id="3218134at2"/>
<evidence type="ECO:0008006" key="5">
    <source>
        <dbReference type="Google" id="ProtNLM"/>
    </source>
</evidence>
<accession>N0E0J1</accession>
<feature type="compositionally biased region" description="Low complexity" evidence="2">
    <location>
        <begin position="300"/>
        <end position="318"/>
    </location>
</feature>
<evidence type="ECO:0000256" key="1">
    <source>
        <dbReference type="ARBA" id="ARBA00009108"/>
    </source>
</evidence>
<proteinExistence type="inferred from homology"/>
<feature type="region of interest" description="Disordered" evidence="2">
    <location>
        <begin position="281"/>
        <end position="318"/>
    </location>
</feature>
<evidence type="ECO:0000256" key="2">
    <source>
        <dbReference type="SAM" id="MobiDB-lite"/>
    </source>
</evidence>
<comment type="caution">
    <text evidence="3">The sequence shown here is derived from an EMBL/GenBank/DDBJ whole genome shotgun (WGS) entry which is preliminary data.</text>
</comment>
<name>N0E0J1_9MICO</name>
<sequence length="318" mass="32479">MNAPPSAPRRVDESMTLLTEILERPLDPAYGALARRRVAAGLPASRGSRSALFVVTLVVLGSVIGLGASTLRGSATARAEARSELIRQIDAARSTHDGRAARVAALTAEVSARDAQILAAESGEDASRLRELALVTGSATVTGPGLVVTLDNAPDTNAAGNNSDPRNSARSQDGVVRARDLQIVANSLWMAGAEAIMINGQRLTATSAIRFAGEAILVNYRPLVPPYAVTAIGDPASLPTRFAQGPGGTYVSTLKGSFGIRVETRTNESVTLPGLAGIQTRVAHPPAGSASPPAVPAPAPASSSTPAASPSASSGDRK</sequence>
<dbReference type="GO" id="GO:0005886">
    <property type="term" value="C:plasma membrane"/>
    <property type="evidence" value="ECO:0007669"/>
    <property type="project" value="TreeGrafter"/>
</dbReference>
<comment type="similarity">
    <text evidence="1">Belongs to the UPF0749 family.</text>
</comment>
<dbReference type="InterPro" id="IPR010273">
    <property type="entry name" value="DUF881"/>
</dbReference>
<dbReference type="PANTHER" id="PTHR37313">
    <property type="entry name" value="UPF0749 PROTEIN RV1825"/>
    <property type="match status" value="1"/>
</dbReference>
<reference evidence="3 4" key="1">
    <citation type="journal article" date="2013" name="ISME J.">
        <title>A metabolic model for members of the genus Tetrasphaera involved in enhanced biological phosphorus removal.</title>
        <authorList>
            <person name="Kristiansen R."/>
            <person name="Nguyen H.T.T."/>
            <person name="Saunders A.M."/>
            <person name="Nielsen J.L."/>
            <person name="Wimmer R."/>
            <person name="Le V.Q."/>
            <person name="McIlroy S.J."/>
            <person name="Petrovski S."/>
            <person name="Seviour R.J."/>
            <person name="Calteau A."/>
            <person name="Nielsen K.L."/>
            <person name="Nielsen P.H."/>
        </authorList>
    </citation>
    <scope>NUCLEOTIDE SEQUENCE [LARGE SCALE GENOMIC DNA]</scope>
    <source>
        <strain evidence="3 4">Lp2</strain>
    </source>
</reference>
<feature type="compositionally biased region" description="Polar residues" evidence="2">
    <location>
        <begin position="154"/>
        <end position="171"/>
    </location>
</feature>
<dbReference type="AlphaFoldDB" id="N0E0J1"/>